<dbReference type="Pfam" id="PF02562">
    <property type="entry name" value="PhoH"/>
    <property type="match status" value="1"/>
</dbReference>
<sequence>MSATTEKAKSPIKKQKQTPLDTDQIEFGDNALSQLLYGPQAQNLVRLAEGTGTEISSRGSIVVVRGAPQKVSQAKTVLSQLYARLRDHEIDRVDVETVDAAIRLSEPDEGNPWDDPAAPTANMFGGSELVIQTKKRRISPRSKRQKDYVKAMLEHELVFGIGPAGTGKTYLAVAMAVQMLTQGQVDRIVLSRPAVEAGEHLGFLPGDLKDKVDPYLRPLYDALHDTLPGDVVIKRMERGEIEVAPLAFMRGRTLSHAFVILDEAQNTTPMQMKMFLTRLGEGSRMVVTGDITQIDLPSGVKSGLRDAMETLDTVEGVGRVKFDQRDVVRHAMVTRIVQAYDEADALRERIGKSYRQGHGDREVREKAGDDSTA</sequence>
<evidence type="ECO:0000256" key="2">
    <source>
        <dbReference type="ARBA" id="ARBA00010393"/>
    </source>
</evidence>
<accession>A0A1Y2L471</accession>
<comment type="caution">
    <text evidence="9">The sequence shown here is derived from an EMBL/GenBank/DDBJ whole genome shotgun (WGS) entry which is preliminary data.</text>
</comment>
<evidence type="ECO:0000259" key="8">
    <source>
        <dbReference type="Pfam" id="PF02562"/>
    </source>
</evidence>
<keyword evidence="3" id="KW-0963">Cytoplasm</keyword>
<keyword evidence="10" id="KW-1185">Reference proteome</keyword>
<feature type="domain" description="PhoH-like protein" evidence="8">
    <location>
        <begin position="138"/>
        <end position="341"/>
    </location>
</feature>
<feature type="region of interest" description="Disordered" evidence="7">
    <location>
        <begin position="353"/>
        <end position="373"/>
    </location>
</feature>
<dbReference type="AlphaFoldDB" id="A0A1Y2L471"/>
<dbReference type="InterPro" id="IPR027417">
    <property type="entry name" value="P-loop_NTPase"/>
</dbReference>
<dbReference type="OrthoDB" id="9805148at2"/>
<protein>
    <recommendedName>
        <fullName evidence="6">PhoH-like protein</fullName>
    </recommendedName>
</protein>
<evidence type="ECO:0000256" key="6">
    <source>
        <dbReference type="ARBA" id="ARBA00039970"/>
    </source>
</evidence>
<dbReference type="Proteomes" id="UP000193391">
    <property type="component" value="Unassembled WGS sequence"/>
</dbReference>
<dbReference type="Gene3D" id="3.40.50.300">
    <property type="entry name" value="P-loop containing nucleotide triphosphate hydrolases"/>
    <property type="match status" value="1"/>
</dbReference>
<evidence type="ECO:0000256" key="4">
    <source>
        <dbReference type="ARBA" id="ARBA00022741"/>
    </source>
</evidence>
<organism evidence="9 10">
    <name type="scientific">Thalassospira mesophila</name>
    <dbReference type="NCBI Taxonomy" id="1293891"/>
    <lineage>
        <taxon>Bacteria</taxon>
        <taxon>Pseudomonadati</taxon>
        <taxon>Pseudomonadota</taxon>
        <taxon>Alphaproteobacteria</taxon>
        <taxon>Rhodospirillales</taxon>
        <taxon>Thalassospiraceae</taxon>
        <taxon>Thalassospira</taxon>
    </lineage>
</organism>
<gene>
    <name evidence="9" type="ORF">TMES_00470</name>
</gene>
<dbReference type="FunFam" id="3.40.50.300:FF:000013">
    <property type="entry name" value="PhoH family ATPase"/>
    <property type="match status" value="1"/>
</dbReference>
<feature type="region of interest" description="Disordered" evidence="7">
    <location>
        <begin position="1"/>
        <end position="23"/>
    </location>
</feature>
<evidence type="ECO:0000313" key="9">
    <source>
        <dbReference type="EMBL" id="OSQ40340.1"/>
    </source>
</evidence>
<reference evidence="9 10" key="1">
    <citation type="submission" date="2014-03" db="EMBL/GenBank/DDBJ databases">
        <title>The draft genome sequence of Thalassospira mesophila JCM 18969.</title>
        <authorList>
            <person name="Lai Q."/>
            <person name="Shao Z."/>
        </authorList>
    </citation>
    <scope>NUCLEOTIDE SEQUENCE [LARGE SCALE GENOMIC DNA]</scope>
    <source>
        <strain evidence="9 10">JCM 18969</strain>
    </source>
</reference>
<dbReference type="GO" id="GO:0005524">
    <property type="term" value="F:ATP binding"/>
    <property type="evidence" value="ECO:0007669"/>
    <property type="project" value="UniProtKB-KW"/>
</dbReference>
<comment type="similarity">
    <text evidence="2">Belongs to the PhoH family.</text>
</comment>
<dbReference type="GO" id="GO:0005829">
    <property type="term" value="C:cytosol"/>
    <property type="evidence" value="ECO:0007669"/>
    <property type="project" value="TreeGrafter"/>
</dbReference>
<name>A0A1Y2L471_9PROT</name>
<dbReference type="PANTHER" id="PTHR30473">
    <property type="entry name" value="PROTEIN PHOH"/>
    <property type="match status" value="1"/>
</dbReference>
<dbReference type="SUPFAM" id="SSF52540">
    <property type="entry name" value="P-loop containing nucleoside triphosphate hydrolases"/>
    <property type="match status" value="1"/>
</dbReference>
<dbReference type="RefSeq" id="WP_143589492.1">
    <property type="nucleotide sequence ID" value="NZ_JFKA01000001.1"/>
</dbReference>
<evidence type="ECO:0000256" key="5">
    <source>
        <dbReference type="ARBA" id="ARBA00022840"/>
    </source>
</evidence>
<dbReference type="InterPro" id="IPR051451">
    <property type="entry name" value="PhoH2-like"/>
</dbReference>
<dbReference type="EMBL" id="JFKA01000001">
    <property type="protein sequence ID" value="OSQ40340.1"/>
    <property type="molecule type" value="Genomic_DNA"/>
</dbReference>
<dbReference type="PANTHER" id="PTHR30473:SF1">
    <property type="entry name" value="PHOH-LIKE PROTEIN"/>
    <property type="match status" value="1"/>
</dbReference>
<evidence type="ECO:0000256" key="7">
    <source>
        <dbReference type="SAM" id="MobiDB-lite"/>
    </source>
</evidence>
<keyword evidence="4" id="KW-0547">Nucleotide-binding</keyword>
<dbReference type="InterPro" id="IPR003714">
    <property type="entry name" value="PhoH"/>
</dbReference>
<dbReference type="STRING" id="1293891.TMES_00470"/>
<proteinExistence type="inferred from homology"/>
<evidence type="ECO:0000256" key="3">
    <source>
        <dbReference type="ARBA" id="ARBA00022490"/>
    </source>
</evidence>
<evidence type="ECO:0000313" key="10">
    <source>
        <dbReference type="Proteomes" id="UP000193391"/>
    </source>
</evidence>
<evidence type="ECO:0000256" key="1">
    <source>
        <dbReference type="ARBA" id="ARBA00004496"/>
    </source>
</evidence>
<comment type="subcellular location">
    <subcellularLocation>
        <location evidence="1">Cytoplasm</location>
    </subcellularLocation>
</comment>
<keyword evidence="5" id="KW-0067">ATP-binding</keyword>